<dbReference type="GeneID" id="98160280"/>
<sequence>MPRKDYSTVTLSDRIAFILGLLSVVPVTLTTSIVRRLWKSSDYNLKDDIFLALVRCLGLVPLPIRRKLGFSIDVTTIRSSPRFEAASPEICTRISIPDFEGYWICRGCIHGPQRRPSDCDVTILWLHGGAYISGNAMAASVSLLRIAETAAEQDISVNVFSLEYSLAPEANFQTQLDEVTAAYRFLVEDQHIDPDRIMVFGESAGGHLALSLAYNIRRQCMQRPGKLVLISPWVNLLNSGATFVTNRHKDSLDKSDLDRCVGQLFGGLNGMLEFAEYLNFASPLSATKGEDGDLRWSQVLPPTWVTVGGNDVFLSDVSYFVENARGDGVDVDFRVERRKPHGWFGYRDAQRVKDYLESLPTDDASSMLKSSEELARVVLGHVRDYAETPL</sequence>
<keyword evidence="2" id="KW-0472">Membrane</keyword>
<dbReference type="Proteomes" id="UP001610444">
    <property type="component" value="Unassembled WGS sequence"/>
</dbReference>
<feature type="transmembrane region" description="Helical" evidence="2">
    <location>
        <begin position="15"/>
        <end position="34"/>
    </location>
</feature>
<keyword evidence="2" id="KW-1133">Transmembrane helix</keyword>
<keyword evidence="2" id="KW-0812">Transmembrane</keyword>
<reference evidence="4 5" key="1">
    <citation type="submission" date="2024-07" db="EMBL/GenBank/DDBJ databases">
        <title>Section-level genome sequencing and comparative genomics of Aspergillus sections Usti and Cavernicolus.</title>
        <authorList>
            <consortium name="Lawrence Berkeley National Laboratory"/>
            <person name="Nybo J.L."/>
            <person name="Vesth T.C."/>
            <person name="Theobald S."/>
            <person name="Frisvad J.C."/>
            <person name="Larsen T.O."/>
            <person name="Kjaerboelling I."/>
            <person name="Rothschild-Mancinelli K."/>
            <person name="Lyhne E.K."/>
            <person name="Kogle M.E."/>
            <person name="Barry K."/>
            <person name="Clum A."/>
            <person name="Na H."/>
            <person name="Ledsgaard L."/>
            <person name="Lin J."/>
            <person name="Lipzen A."/>
            <person name="Kuo A."/>
            <person name="Riley R."/>
            <person name="Mondo S."/>
            <person name="LaButti K."/>
            <person name="Haridas S."/>
            <person name="Pangalinan J."/>
            <person name="Salamov A.A."/>
            <person name="Simmons B.A."/>
            <person name="Magnuson J.K."/>
            <person name="Chen J."/>
            <person name="Drula E."/>
            <person name="Henrissat B."/>
            <person name="Wiebenga A."/>
            <person name="Lubbers R.J."/>
            <person name="Gomes A.C."/>
            <person name="Macurrencykelacurrency M.R."/>
            <person name="Stajich J."/>
            <person name="Grigoriev I.V."/>
            <person name="Mortensen U.H."/>
            <person name="De vries R.P."/>
            <person name="Baker S.E."/>
            <person name="Andersen M.R."/>
        </authorList>
    </citation>
    <scope>NUCLEOTIDE SEQUENCE [LARGE SCALE GENOMIC DNA]</scope>
    <source>
        <strain evidence="4 5">CBS 756.74</strain>
    </source>
</reference>
<gene>
    <name evidence="4" type="ORF">BJX68DRAFT_264982</name>
</gene>
<keyword evidence="1 4" id="KW-0378">Hydrolase</keyword>
<dbReference type="GO" id="GO:0016787">
    <property type="term" value="F:hydrolase activity"/>
    <property type="evidence" value="ECO:0007669"/>
    <property type="project" value="UniProtKB-KW"/>
</dbReference>
<dbReference type="Pfam" id="PF07859">
    <property type="entry name" value="Abhydrolase_3"/>
    <property type="match status" value="1"/>
</dbReference>
<dbReference type="SUPFAM" id="SSF53474">
    <property type="entry name" value="alpha/beta-Hydrolases"/>
    <property type="match status" value="1"/>
</dbReference>
<dbReference type="PANTHER" id="PTHR48081:SF11">
    <property type="entry name" value="ALPHA_BETA HYDROLASE FOLD-3 DOMAIN-CONTAINING PROTEIN-RELATED"/>
    <property type="match status" value="1"/>
</dbReference>
<organism evidence="4 5">
    <name type="scientific">Aspergillus pseudodeflectus</name>
    <dbReference type="NCBI Taxonomy" id="176178"/>
    <lineage>
        <taxon>Eukaryota</taxon>
        <taxon>Fungi</taxon>
        <taxon>Dikarya</taxon>
        <taxon>Ascomycota</taxon>
        <taxon>Pezizomycotina</taxon>
        <taxon>Eurotiomycetes</taxon>
        <taxon>Eurotiomycetidae</taxon>
        <taxon>Eurotiales</taxon>
        <taxon>Aspergillaceae</taxon>
        <taxon>Aspergillus</taxon>
        <taxon>Aspergillus subgen. Nidulantes</taxon>
    </lineage>
</organism>
<dbReference type="InterPro" id="IPR013094">
    <property type="entry name" value="AB_hydrolase_3"/>
</dbReference>
<dbReference type="EMBL" id="JBFXLR010000013">
    <property type="protein sequence ID" value="KAL2853514.1"/>
    <property type="molecule type" value="Genomic_DNA"/>
</dbReference>
<evidence type="ECO:0000313" key="5">
    <source>
        <dbReference type="Proteomes" id="UP001610444"/>
    </source>
</evidence>
<dbReference type="RefSeq" id="XP_070900880.1">
    <property type="nucleotide sequence ID" value="XM_071045116.1"/>
</dbReference>
<dbReference type="Gene3D" id="3.40.50.1820">
    <property type="entry name" value="alpha/beta hydrolase"/>
    <property type="match status" value="1"/>
</dbReference>
<accession>A0ABR4KNY9</accession>
<evidence type="ECO:0000313" key="4">
    <source>
        <dbReference type="EMBL" id="KAL2853514.1"/>
    </source>
</evidence>
<comment type="caution">
    <text evidence="4">The sequence shown here is derived from an EMBL/GenBank/DDBJ whole genome shotgun (WGS) entry which is preliminary data.</text>
</comment>
<protein>
    <submittedName>
        <fullName evidence="4">Alpha/Beta hydrolase protein</fullName>
    </submittedName>
</protein>
<evidence type="ECO:0000259" key="3">
    <source>
        <dbReference type="Pfam" id="PF07859"/>
    </source>
</evidence>
<dbReference type="InterPro" id="IPR050300">
    <property type="entry name" value="GDXG_lipolytic_enzyme"/>
</dbReference>
<evidence type="ECO:0000256" key="1">
    <source>
        <dbReference type="ARBA" id="ARBA00022801"/>
    </source>
</evidence>
<dbReference type="InterPro" id="IPR029058">
    <property type="entry name" value="AB_hydrolase_fold"/>
</dbReference>
<evidence type="ECO:0000256" key="2">
    <source>
        <dbReference type="SAM" id="Phobius"/>
    </source>
</evidence>
<dbReference type="PANTHER" id="PTHR48081">
    <property type="entry name" value="AB HYDROLASE SUPERFAMILY PROTEIN C4A8.06C"/>
    <property type="match status" value="1"/>
</dbReference>
<keyword evidence="5" id="KW-1185">Reference proteome</keyword>
<name>A0ABR4KNY9_9EURO</name>
<proteinExistence type="predicted"/>
<feature type="domain" description="Alpha/beta hydrolase fold-3" evidence="3">
    <location>
        <begin position="123"/>
        <end position="344"/>
    </location>
</feature>